<protein>
    <submittedName>
        <fullName evidence="2">Uncharacterized protein</fullName>
    </submittedName>
</protein>
<dbReference type="EMBL" id="AMZH03001639">
    <property type="protein sequence ID" value="RRT78580.1"/>
    <property type="molecule type" value="Genomic_DNA"/>
</dbReference>
<evidence type="ECO:0000313" key="2">
    <source>
        <dbReference type="EMBL" id="RRT78580.1"/>
    </source>
</evidence>
<evidence type="ECO:0000256" key="1">
    <source>
        <dbReference type="SAM" id="MobiDB-lite"/>
    </source>
</evidence>
<organism evidence="2 3">
    <name type="scientific">Ensete ventricosum</name>
    <name type="common">Abyssinian banana</name>
    <name type="synonym">Musa ensete</name>
    <dbReference type="NCBI Taxonomy" id="4639"/>
    <lineage>
        <taxon>Eukaryota</taxon>
        <taxon>Viridiplantae</taxon>
        <taxon>Streptophyta</taxon>
        <taxon>Embryophyta</taxon>
        <taxon>Tracheophyta</taxon>
        <taxon>Spermatophyta</taxon>
        <taxon>Magnoliopsida</taxon>
        <taxon>Liliopsida</taxon>
        <taxon>Zingiberales</taxon>
        <taxon>Musaceae</taxon>
        <taxon>Ensete</taxon>
    </lineage>
</organism>
<reference evidence="2 3" key="1">
    <citation type="journal article" date="2014" name="Agronomy (Basel)">
        <title>A Draft Genome Sequence for Ensete ventricosum, the Drought-Tolerant Tree Against Hunger.</title>
        <authorList>
            <person name="Harrison J."/>
            <person name="Moore K.A."/>
            <person name="Paszkiewicz K."/>
            <person name="Jones T."/>
            <person name="Grant M."/>
            <person name="Ambacheew D."/>
            <person name="Muzemil S."/>
            <person name="Studholme D.J."/>
        </authorList>
    </citation>
    <scope>NUCLEOTIDE SEQUENCE [LARGE SCALE GENOMIC DNA]</scope>
</reference>
<dbReference type="AlphaFoldDB" id="A0A427AQT6"/>
<feature type="compositionally biased region" description="Acidic residues" evidence="1">
    <location>
        <begin position="160"/>
        <end position="170"/>
    </location>
</feature>
<name>A0A427AQT6_ENSVE</name>
<feature type="non-terminal residue" evidence="2">
    <location>
        <position position="214"/>
    </location>
</feature>
<sequence>MDAEVVVLEEENEVECIDNKHKDKDDHVHVKENGKGDLHIVKHNKDEGDIGPKEYSESEVDVKVEEKVNSDEDLASDSFEMLVDDSDNEQSSASDYDEKAKNEQGLPYWAVRIGLPVDQYADCLLLGGTVETDWKSTVGVDFDHRRLISIGVSRGRKKEEEEEEEGEEDGEKPGSPMRCSFSVPLRYPSLAGEESPARSVVGGRFLLVRRRNEA</sequence>
<comment type="caution">
    <text evidence="2">The sequence shown here is derived from an EMBL/GenBank/DDBJ whole genome shotgun (WGS) entry which is preliminary data.</text>
</comment>
<dbReference type="Proteomes" id="UP000287651">
    <property type="component" value="Unassembled WGS sequence"/>
</dbReference>
<feature type="region of interest" description="Disordered" evidence="1">
    <location>
        <begin position="42"/>
        <end position="100"/>
    </location>
</feature>
<gene>
    <name evidence="2" type="ORF">B296_00026867</name>
</gene>
<proteinExistence type="predicted"/>
<accession>A0A427AQT6</accession>
<feature type="compositionally biased region" description="Basic and acidic residues" evidence="1">
    <location>
        <begin position="42"/>
        <end position="70"/>
    </location>
</feature>
<evidence type="ECO:0000313" key="3">
    <source>
        <dbReference type="Proteomes" id="UP000287651"/>
    </source>
</evidence>
<feature type="region of interest" description="Disordered" evidence="1">
    <location>
        <begin position="153"/>
        <end position="180"/>
    </location>
</feature>